<dbReference type="Proteomes" id="UP000799324">
    <property type="component" value="Unassembled WGS sequence"/>
</dbReference>
<dbReference type="SUPFAM" id="SSF49344">
    <property type="entry name" value="CBD9-like"/>
    <property type="match status" value="1"/>
</dbReference>
<sequence length="219" mass="23128">MRFSEILTGAALVVLASSQTPTPYYDSTSGISYSSVTQANGVTFRVALPVAVTPADAILQVIAPVKYGWCGFAWGGHMINNPLSVSWPTGATTGQKSIVSSRMALGYTAVPSPYPNATYTPIKGPAANSTHWTLTTRCQGCTIWSSSDGDFNIQNETEAVFAYACSSTPPVTPSSNTSDIQVHEEFGIWGHDLSAAKNASFSSWVKAAGNASVASRFWA</sequence>
<evidence type="ECO:0000313" key="4">
    <source>
        <dbReference type="Proteomes" id="UP000799324"/>
    </source>
</evidence>
<organism evidence="3 4">
    <name type="scientific">Lophiostoma macrostomum CBS 122681</name>
    <dbReference type="NCBI Taxonomy" id="1314788"/>
    <lineage>
        <taxon>Eukaryota</taxon>
        <taxon>Fungi</taxon>
        <taxon>Dikarya</taxon>
        <taxon>Ascomycota</taxon>
        <taxon>Pezizomycotina</taxon>
        <taxon>Dothideomycetes</taxon>
        <taxon>Pleosporomycetidae</taxon>
        <taxon>Pleosporales</taxon>
        <taxon>Lophiostomataceae</taxon>
        <taxon>Lophiostoma</taxon>
    </lineage>
</organism>
<evidence type="ECO:0000256" key="1">
    <source>
        <dbReference type="SAM" id="SignalP"/>
    </source>
</evidence>
<dbReference type="Pfam" id="PF16010">
    <property type="entry name" value="CDH-cyt"/>
    <property type="match status" value="1"/>
</dbReference>
<dbReference type="InterPro" id="IPR015920">
    <property type="entry name" value="Cellobiose_DH-like_cyt"/>
</dbReference>
<dbReference type="PANTHER" id="PTHR47797:SF5">
    <property type="entry name" value="CELLOBIOSE DEHYDROGENASE CYTOCHROME DOMAIN-CONTAINING PROTEIN"/>
    <property type="match status" value="1"/>
</dbReference>
<feature type="chain" id="PRO_5025532718" evidence="1">
    <location>
        <begin position="19"/>
        <end position="219"/>
    </location>
</feature>
<keyword evidence="1" id="KW-0732">Signal</keyword>
<name>A0A6A6SZG4_9PLEO</name>
<dbReference type="CDD" id="cd09630">
    <property type="entry name" value="CDH_like_cytochrome"/>
    <property type="match status" value="1"/>
</dbReference>
<dbReference type="OrthoDB" id="413885at2759"/>
<keyword evidence="4" id="KW-1185">Reference proteome</keyword>
<dbReference type="AlphaFoldDB" id="A0A6A6SZG4"/>
<proteinExistence type="predicted"/>
<dbReference type="Gene3D" id="2.60.40.1210">
    <property type="entry name" value="Cellobiose dehydrogenase, cytochrome domain"/>
    <property type="match status" value="1"/>
</dbReference>
<evidence type="ECO:0000259" key="2">
    <source>
        <dbReference type="Pfam" id="PF16010"/>
    </source>
</evidence>
<reference evidence="3" key="1">
    <citation type="journal article" date="2020" name="Stud. Mycol.">
        <title>101 Dothideomycetes genomes: a test case for predicting lifestyles and emergence of pathogens.</title>
        <authorList>
            <person name="Haridas S."/>
            <person name="Albert R."/>
            <person name="Binder M."/>
            <person name="Bloem J."/>
            <person name="Labutti K."/>
            <person name="Salamov A."/>
            <person name="Andreopoulos B."/>
            <person name="Baker S."/>
            <person name="Barry K."/>
            <person name="Bills G."/>
            <person name="Bluhm B."/>
            <person name="Cannon C."/>
            <person name="Castanera R."/>
            <person name="Culley D."/>
            <person name="Daum C."/>
            <person name="Ezra D."/>
            <person name="Gonzalez J."/>
            <person name="Henrissat B."/>
            <person name="Kuo A."/>
            <person name="Liang C."/>
            <person name="Lipzen A."/>
            <person name="Lutzoni F."/>
            <person name="Magnuson J."/>
            <person name="Mondo S."/>
            <person name="Nolan M."/>
            <person name="Ohm R."/>
            <person name="Pangilinan J."/>
            <person name="Park H.-J."/>
            <person name="Ramirez L."/>
            <person name="Alfaro M."/>
            <person name="Sun H."/>
            <person name="Tritt A."/>
            <person name="Yoshinaga Y."/>
            <person name="Zwiers L.-H."/>
            <person name="Turgeon B."/>
            <person name="Goodwin S."/>
            <person name="Spatafora J."/>
            <person name="Crous P."/>
            <person name="Grigoriev I."/>
        </authorList>
    </citation>
    <scope>NUCLEOTIDE SEQUENCE</scope>
    <source>
        <strain evidence="3">CBS 122681</strain>
    </source>
</reference>
<protein>
    <submittedName>
        <fullName evidence="3">Iron reductase domain protein</fullName>
    </submittedName>
</protein>
<gene>
    <name evidence="3" type="ORF">K491DRAFT_694979</name>
</gene>
<accession>A0A6A6SZG4</accession>
<feature type="signal peptide" evidence="1">
    <location>
        <begin position="1"/>
        <end position="18"/>
    </location>
</feature>
<evidence type="ECO:0000313" key="3">
    <source>
        <dbReference type="EMBL" id="KAF2653086.1"/>
    </source>
</evidence>
<dbReference type="EMBL" id="MU004387">
    <property type="protein sequence ID" value="KAF2653086.1"/>
    <property type="molecule type" value="Genomic_DNA"/>
</dbReference>
<dbReference type="PANTHER" id="PTHR47797">
    <property type="entry name" value="DEHYDROGENASE, PUTATIVE (AFU_ORTHOLOGUE AFUA_8G05805)-RELATED"/>
    <property type="match status" value="1"/>
</dbReference>
<feature type="domain" description="Cellobiose dehydrogenase-like cytochrome" evidence="2">
    <location>
        <begin position="24"/>
        <end position="202"/>
    </location>
</feature>